<comment type="caution">
    <text evidence="1">The sequence shown here is derived from an EMBL/GenBank/DDBJ whole genome shotgun (WGS) entry which is preliminary data.</text>
</comment>
<reference evidence="1 2" key="1">
    <citation type="journal article" date="2021" name="Front. Genet.">
        <title>Chromosome-Level Genome Assembly Reveals Significant Gene Expansion in the Toll and IMD Signaling Pathways of Dendrolimus kikuchii.</title>
        <authorList>
            <person name="Zhou J."/>
            <person name="Wu P."/>
            <person name="Xiong Z."/>
            <person name="Liu N."/>
            <person name="Zhao N."/>
            <person name="Ji M."/>
            <person name="Qiu Y."/>
            <person name="Yang B."/>
        </authorList>
    </citation>
    <scope>NUCLEOTIDE SEQUENCE [LARGE SCALE GENOMIC DNA]</scope>
    <source>
        <strain evidence="1">Ann1</strain>
    </source>
</reference>
<sequence length="400" mass="45690">MCNVTENENAANIKLWSEMVENLLSQQSSTFLIAYIVSMYTIFIFSLIGNLLTCIVIYWDRSMRTTTNYYLLNLAVSDFFVSFGILLEIKEKFDHLDQYLHYHFGSFACKIHYFLIMTLWNNNILILTVLAIERYLAICHPLCQSSKTGSRVMKVIGLVWVVAILESLPEVWTVDVLRSPRASLCFTTPTRFAKIVNGVVALFTFVIPLGIMTFVYTMIAFAVNNAQNKDMEMNRFNHSDNRGKVNKLIVALTVSFLVCWLPFFLVRLVMVVADVPEIIAFKEWWRICYNLSSFNCWFSSVLNPLLFSLMSSKFRKTLKTQTGLSIYRSQRPKCSASGSIRQLRNAVVVVVAKTSLMTSSFSITQRLMSRGGPSNHSTWVYDCRSGTRKIAVVNIVVVSR</sequence>
<evidence type="ECO:0000313" key="2">
    <source>
        <dbReference type="Proteomes" id="UP000824533"/>
    </source>
</evidence>
<keyword evidence="2" id="KW-1185">Reference proteome</keyword>
<organism evidence="1 2">
    <name type="scientific">Dendrolimus kikuchii</name>
    <dbReference type="NCBI Taxonomy" id="765133"/>
    <lineage>
        <taxon>Eukaryota</taxon>
        <taxon>Metazoa</taxon>
        <taxon>Ecdysozoa</taxon>
        <taxon>Arthropoda</taxon>
        <taxon>Hexapoda</taxon>
        <taxon>Insecta</taxon>
        <taxon>Pterygota</taxon>
        <taxon>Neoptera</taxon>
        <taxon>Endopterygota</taxon>
        <taxon>Lepidoptera</taxon>
        <taxon>Glossata</taxon>
        <taxon>Ditrysia</taxon>
        <taxon>Bombycoidea</taxon>
        <taxon>Lasiocampidae</taxon>
        <taxon>Dendrolimus</taxon>
    </lineage>
</organism>
<accession>A0ACC1CUS7</accession>
<proteinExistence type="predicted"/>
<evidence type="ECO:0000313" key="1">
    <source>
        <dbReference type="EMBL" id="KAJ0175414.1"/>
    </source>
</evidence>
<name>A0ACC1CUS7_9NEOP</name>
<dbReference type="Proteomes" id="UP000824533">
    <property type="component" value="Linkage Group LG15"/>
</dbReference>
<protein>
    <submittedName>
        <fullName evidence="1">Uncharacterized protein</fullName>
    </submittedName>
</protein>
<dbReference type="EMBL" id="CM034401">
    <property type="protein sequence ID" value="KAJ0175414.1"/>
    <property type="molecule type" value="Genomic_DNA"/>
</dbReference>
<gene>
    <name evidence="1" type="ORF">K1T71_008573</name>
</gene>